<dbReference type="EMBL" id="MBFS01001693">
    <property type="protein sequence ID" value="PVV00716.1"/>
    <property type="molecule type" value="Genomic_DNA"/>
</dbReference>
<evidence type="ECO:0000256" key="10">
    <source>
        <dbReference type="ARBA" id="ARBA00023306"/>
    </source>
</evidence>
<evidence type="ECO:0000256" key="7">
    <source>
        <dbReference type="ARBA" id="ARBA00023054"/>
    </source>
</evidence>
<evidence type="ECO:0000256" key="1">
    <source>
        <dbReference type="ARBA" id="ARBA00004123"/>
    </source>
</evidence>
<dbReference type="Pfam" id="PF02463">
    <property type="entry name" value="SMC_N"/>
    <property type="match status" value="1"/>
</dbReference>
<evidence type="ECO:0000256" key="6">
    <source>
        <dbReference type="ARBA" id="ARBA00022840"/>
    </source>
</evidence>
<evidence type="ECO:0000256" key="3">
    <source>
        <dbReference type="ARBA" id="ARBA00022618"/>
    </source>
</evidence>
<gene>
    <name evidence="14" type="ORF">BB560_004889</name>
</gene>
<dbReference type="PANTHER" id="PTHR18937">
    <property type="entry name" value="STRUCTURAL MAINTENANCE OF CHROMOSOMES SMC FAMILY MEMBER"/>
    <property type="match status" value="1"/>
</dbReference>
<evidence type="ECO:0000256" key="9">
    <source>
        <dbReference type="ARBA" id="ARBA00023242"/>
    </source>
</evidence>
<evidence type="ECO:0000313" key="14">
    <source>
        <dbReference type="EMBL" id="PVV00716.1"/>
    </source>
</evidence>
<dbReference type="SUPFAM" id="SSF52540">
    <property type="entry name" value="P-loop containing nucleoside triphosphate hydrolases"/>
    <property type="match status" value="1"/>
</dbReference>
<keyword evidence="15" id="KW-1185">Reference proteome</keyword>
<dbReference type="PIRSF" id="PIRSF005719">
    <property type="entry name" value="SMC"/>
    <property type="match status" value="1"/>
</dbReference>
<evidence type="ECO:0000256" key="12">
    <source>
        <dbReference type="SAM" id="Coils"/>
    </source>
</evidence>
<dbReference type="InterPro" id="IPR036277">
    <property type="entry name" value="SMC_hinge_sf"/>
</dbReference>
<dbReference type="Gene3D" id="1.10.287.1490">
    <property type="match status" value="1"/>
</dbReference>
<keyword evidence="4" id="KW-0547">Nucleotide-binding</keyword>
<keyword evidence="10" id="KW-0131">Cell cycle</keyword>
<feature type="coiled-coil region" evidence="12">
    <location>
        <begin position="234"/>
        <end position="296"/>
    </location>
</feature>
<keyword evidence="5" id="KW-0498">Mitosis</keyword>
<dbReference type="SUPFAM" id="SSF75553">
    <property type="entry name" value="Smc hinge domain"/>
    <property type="match status" value="1"/>
</dbReference>
<reference evidence="14 15" key="1">
    <citation type="journal article" date="2018" name="MBio">
        <title>Comparative Genomics Reveals the Core Gene Toolbox for the Fungus-Insect Symbiosis.</title>
        <authorList>
            <person name="Wang Y."/>
            <person name="Stata M."/>
            <person name="Wang W."/>
            <person name="Stajich J.E."/>
            <person name="White M.M."/>
            <person name="Moncalvo J.M."/>
        </authorList>
    </citation>
    <scope>NUCLEOTIDE SEQUENCE [LARGE SCALE GENOMIC DNA]</scope>
    <source>
        <strain evidence="14 15">SC-DP-2</strain>
    </source>
</reference>
<dbReference type="SUPFAM" id="SSF57997">
    <property type="entry name" value="Tropomyosin"/>
    <property type="match status" value="1"/>
</dbReference>
<keyword evidence="6" id="KW-0067">ATP-binding</keyword>
<dbReference type="GO" id="GO:0051301">
    <property type="term" value="P:cell division"/>
    <property type="evidence" value="ECO:0007669"/>
    <property type="project" value="UniProtKB-KW"/>
</dbReference>
<comment type="subcellular location">
    <subcellularLocation>
        <location evidence="1 11">Nucleus</location>
    </subcellularLocation>
</comment>
<evidence type="ECO:0000256" key="5">
    <source>
        <dbReference type="ARBA" id="ARBA00022776"/>
    </source>
</evidence>
<evidence type="ECO:0000256" key="8">
    <source>
        <dbReference type="ARBA" id="ARBA00023067"/>
    </source>
</evidence>
<evidence type="ECO:0000259" key="13">
    <source>
        <dbReference type="SMART" id="SM00968"/>
    </source>
</evidence>
<dbReference type="FunFam" id="3.40.50.300:FF:000481">
    <property type="entry name" value="Structural maintenance of chromosomes 4"/>
    <property type="match status" value="1"/>
</dbReference>
<comment type="similarity">
    <text evidence="2">Belongs to the SMC family. SMC4 subfamily.</text>
</comment>
<dbReference type="GO" id="GO:0007076">
    <property type="term" value="P:mitotic chromosome condensation"/>
    <property type="evidence" value="ECO:0007669"/>
    <property type="project" value="TreeGrafter"/>
</dbReference>
<keyword evidence="8" id="KW-0226">DNA condensation</keyword>
<dbReference type="STRING" id="133381.A0A2T9Z7Z3"/>
<dbReference type="AlphaFoldDB" id="A0A2T9Z7Z3"/>
<accession>A0A2T9Z7Z3</accession>
<feature type="domain" description="SMC hinge" evidence="13">
    <location>
        <begin position="513"/>
        <end position="626"/>
    </location>
</feature>
<feature type="coiled-coil region" evidence="12">
    <location>
        <begin position="413"/>
        <end position="493"/>
    </location>
</feature>
<dbReference type="InterPro" id="IPR024704">
    <property type="entry name" value="SMC"/>
</dbReference>
<dbReference type="Gene3D" id="1.20.1060.20">
    <property type="match status" value="1"/>
</dbReference>
<name>A0A2T9Z7Z3_9FUNG</name>
<dbReference type="Proteomes" id="UP000245609">
    <property type="component" value="Unassembled WGS sequence"/>
</dbReference>
<dbReference type="InterPro" id="IPR010935">
    <property type="entry name" value="SMC_hinge"/>
</dbReference>
<dbReference type="Gene3D" id="3.30.70.1620">
    <property type="match status" value="1"/>
</dbReference>
<protein>
    <recommendedName>
        <fullName evidence="11">Structural maintenance of chromosomes protein</fullName>
    </recommendedName>
</protein>
<dbReference type="Gene3D" id="3.40.50.300">
    <property type="entry name" value="P-loop containing nucleotide triphosphate hydrolases"/>
    <property type="match status" value="2"/>
</dbReference>
<dbReference type="PANTHER" id="PTHR18937:SF172">
    <property type="entry name" value="STRUCTURAL MAINTENANCE OF CHROMOSOMES PROTEIN"/>
    <property type="match status" value="1"/>
</dbReference>
<dbReference type="InterPro" id="IPR003395">
    <property type="entry name" value="RecF/RecN/SMC_N"/>
</dbReference>
<proteinExistence type="inferred from homology"/>
<evidence type="ECO:0000256" key="4">
    <source>
        <dbReference type="ARBA" id="ARBA00022741"/>
    </source>
</evidence>
<keyword evidence="3" id="KW-0132">Cell division</keyword>
<dbReference type="GO" id="GO:0005524">
    <property type="term" value="F:ATP binding"/>
    <property type="evidence" value="ECO:0007669"/>
    <property type="project" value="UniProtKB-KW"/>
</dbReference>
<evidence type="ECO:0000256" key="11">
    <source>
        <dbReference type="PIRNR" id="PIRNR005719"/>
    </source>
</evidence>
<dbReference type="OrthoDB" id="5575062at2759"/>
<dbReference type="GO" id="GO:0005634">
    <property type="term" value="C:nucleus"/>
    <property type="evidence" value="ECO:0007669"/>
    <property type="project" value="UniProtKB-SubCell"/>
</dbReference>
<dbReference type="GO" id="GO:0000796">
    <property type="term" value="C:condensin complex"/>
    <property type="evidence" value="ECO:0007669"/>
    <property type="project" value="TreeGrafter"/>
</dbReference>
<feature type="coiled-coil region" evidence="12">
    <location>
        <begin position="674"/>
        <end position="931"/>
    </location>
</feature>
<dbReference type="GO" id="GO:0016887">
    <property type="term" value="F:ATP hydrolysis activity"/>
    <property type="evidence" value="ECO:0007669"/>
    <property type="project" value="InterPro"/>
</dbReference>
<feature type="coiled-coil region" evidence="12">
    <location>
        <begin position="160"/>
        <end position="187"/>
    </location>
</feature>
<evidence type="ECO:0000256" key="2">
    <source>
        <dbReference type="ARBA" id="ARBA00006005"/>
    </source>
</evidence>
<sequence length="1195" mass="135918">MVDPSHAEEGISKPKNRLVITKMVLENFKSYAGTQIIGPFHESFSAIVGPNGSGKSNVIDALLFVFGFRANKIRQGKLSELIHSSNENERYSHCSVHVHFSEISTTQETSEDEQKSENEIILSRSAFSNNSSKYYLNGKVTTLAEVTELLKRKGVDLEHKRFLILQIDNASKEVDELNDLRAEKLRRVNIIDRERKSLEPKKDEAVGFVMLENELALKKNALYQLRLYENEEANKKALTKYESIKSKFDEEEKRTFAVKEEIKTMENNYSHCLREYENLEKSVKDIQKRYTRAEREEVQTLETQKHLKNKIKKLSKVYDESNFMINTNTGAIKRAQSDIEKSQEELGILEKKLNSEKQALEEIVEDLRGKTAGLTEQLTEKQKELEPWKEKINAEKAKLSVITTEIELITSNSNNTNAQVSKVEEELMNLRKLRAEKDKAISKKVEEFALAESQIEAIKNQLDSLNLLETEFISKYHQALQSEEEAKESLNSTKSQSVVLTALLKERDLGRINGIYGRLGSLGTIDDKYDIAISTACPGLENIVVQDVTCGQQCVEFLRRNNIGRARFIMLDELPKFDLSKKASPEDSQRLFDLVKPTHPRFAPAFFHALGNTLVSKNMEQARQIAYGSQRNRVVTLDGKLIDASGTMSGGGTKITKGAMSSKPIRSDVTASKLQKLSEDRKIAESALKEFESKKAELQSNLKNLSLKYSSLESELPKAEMDLKNADELVKEFKKQLAVLQSQANNGPSLSEQEELASLKSKYTNIEKVIEKLQNECSTIEDQIKDLNNKIMLAGGVHLRTQTAKVNSITDQISLLNDNILQYEATLQKSKSELIRLQRDSERKLEEKTSLEKQLESISAVAERHKAEVEQISSQLSDAKNTIEDKKDELSSLKSKLDDRNDEINEIKTNEAKLKLEIEDSERILAECQRRRNYVNGELNRLKLESLPSGIELSEPQPESLPQLLPDALQELDPSYLEREIQKISDKLQIAKPNLSVLTEYSRRTLEFNDQNSQLNKITNDRDQALSNYNELHTQRLNTFMEGFNKISYRLKELYQLITMGGSAELELVDSLDPFVEGIIFSVMPPKKSWKNISDLSGGEKTLSSLALVFALHMYRPTPIYVMDEIDAALDFRNVSIIGNYIKQRTENAQFIVISLRNNMFELADWLVGIYKTNNKTKSITFNPAKTEKILKSTE</sequence>
<dbReference type="Pfam" id="PF06470">
    <property type="entry name" value="SMC_hinge"/>
    <property type="match status" value="1"/>
</dbReference>
<dbReference type="InterPro" id="IPR027417">
    <property type="entry name" value="P-loop_NTPase"/>
</dbReference>
<feature type="coiled-coil region" evidence="12">
    <location>
        <begin position="332"/>
        <end position="384"/>
    </location>
</feature>
<organism evidence="14 15">
    <name type="scientific">Smittium megazygosporum</name>
    <dbReference type="NCBI Taxonomy" id="133381"/>
    <lineage>
        <taxon>Eukaryota</taxon>
        <taxon>Fungi</taxon>
        <taxon>Fungi incertae sedis</taxon>
        <taxon>Zoopagomycota</taxon>
        <taxon>Kickxellomycotina</taxon>
        <taxon>Harpellomycetes</taxon>
        <taxon>Harpellales</taxon>
        <taxon>Legeriomycetaceae</taxon>
        <taxon>Smittium</taxon>
    </lineage>
</organism>
<evidence type="ECO:0000313" key="15">
    <source>
        <dbReference type="Proteomes" id="UP000245609"/>
    </source>
</evidence>
<keyword evidence="9 11" id="KW-0539">Nucleus</keyword>
<keyword evidence="7 12" id="KW-0175">Coiled coil</keyword>
<dbReference type="SMART" id="SM00968">
    <property type="entry name" value="SMC_hinge"/>
    <property type="match status" value="1"/>
</dbReference>
<comment type="caution">
    <text evidence="14">The sequence shown here is derived from an EMBL/GenBank/DDBJ whole genome shotgun (WGS) entry which is preliminary data.</text>
</comment>